<dbReference type="InterPro" id="IPR050416">
    <property type="entry name" value="FAD-linked_Oxidoreductase"/>
</dbReference>
<accession>A0A9Q0APC9</accession>
<dbReference type="InterPro" id="IPR006094">
    <property type="entry name" value="Oxid_FAD_bind_N"/>
</dbReference>
<dbReference type="Proteomes" id="UP000829685">
    <property type="component" value="Unassembled WGS sequence"/>
</dbReference>
<comment type="similarity">
    <text evidence="1">Belongs to the oxygen-dependent FAD-linked oxidoreductase family.</text>
</comment>
<dbReference type="EMBL" id="JAFIMR010000015">
    <property type="protein sequence ID" value="KAI1869465.1"/>
    <property type="molecule type" value="Genomic_DNA"/>
</dbReference>
<dbReference type="Pfam" id="PF01565">
    <property type="entry name" value="FAD_binding_4"/>
    <property type="match status" value="1"/>
</dbReference>
<keyword evidence="3" id="KW-0274">FAD</keyword>
<dbReference type="Gene3D" id="3.40.462.20">
    <property type="match status" value="1"/>
</dbReference>
<evidence type="ECO:0000256" key="4">
    <source>
        <dbReference type="ARBA" id="ARBA00023002"/>
    </source>
</evidence>
<sequence>MAVDKLLSALSKEISPASRPATEQDIILVVRKALDFSVPFVPVSGGHSTWSSIDKNGVVIDLSTYTGVAVNTTQDTATVRGGTLMKELQTALHPYKRFTGSGELVEVSQTQSPDLLWAIRGAGQFFGLVTELVIQTYPYALLGNEDGQRMCGTFIFPPEQIEAVSAAVQQIAENKDRVNAGHVMIVQAPPDLKQQVLFVAPQAFCSAAEAARLFQPLKDIGPIQEALVPSTFETHSDHLDWVGVKGEFKRFSQIGLKGWDTNNFKLLARLHSELVADCADAARSGYSVEWHSPCKSPRALNTSFGLEDVDYWLNVLNWYSDAANHGFVGKMDEKAQAAMRVGTEPHEFVAYTNTSRDGPIEFRYKGVERISRLQGLKRHYDPEGIFTREVL</sequence>
<keyword evidence="2" id="KW-0285">Flavoprotein</keyword>
<gene>
    <name evidence="6" type="ORF">JX265_006555</name>
</gene>
<comment type="caution">
    <text evidence="6">The sequence shown here is derived from an EMBL/GenBank/DDBJ whole genome shotgun (WGS) entry which is preliminary data.</text>
</comment>
<protein>
    <recommendedName>
        <fullName evidence="5">FAD-binding PCMH-type domain-containing protein</fullName>
    </recommendedName>
</protein>
<dbReference type="PANTHER" id="PTHR42973:SF7">
    <property type="entry name" value="FAD-BINDING PCMH-TYPE DOMAIN-CONTAINING PROTEIN"/>
    <property type="match status" value="1"/>
</dbReference>
<dbReference type="Gene3D" id="3.30.465.10">
    <property type="match status" value="2"/>
</dbReference>
<evidence type="ECO:0000256" key="1">
    <source>
        <dbReference type="ARBA" id="ARBA00005466"/>
    </source>
</evidence>
<dbReference type="InterPro" id="IPR016166">
    <property type="entry name" value="FAD-bd_PCMH"/>
</dbReference>
<evidence type="ECO:0000256" key="2">
    <source>
        <dbReference type="ARBA" id="ARBA00022630"/>
    </source>
</evidence>
<feature type="domain" description="FAD-binding PCMH-type" evidence="5">
    <location>
        <begin position="7"/>
        <end position="233"/>
    </location>
</feature>
<keyword evidence="7" id="KW-1185">Reference proteome</keyword>
<keyword evidence="4" id="KW-0560">Oxidoreductase</keyword>
<dbReference type="GO" id="GO:0071949">
    <property type="term" value="F:FAD binding"/>
    <property type="evidence" value="ECO:0007669"/>
    <property type="project" value="InterPro"/>
</dbReference>
<reference evidence="6" key="1">
    <citation type="submission" date="2021-03" db="EMBL/GenBank/DDBJ databases">
        <title>Revisited historic fungal species revealed as producer of novel bioactive compounds through whole genome sequencing and comparative genomics.</title>
        <authorList>
            <person name="Vignolle G.A."/>
            <person name="Hochenegger N."/>
            <person name="Mach R.L."/>
            <person name="Mach-Aigner A.R."/>
            <person name="Javad Rahimi M."/>
            <person name="Salim K.A."/>
            <person name="Chan C.M."/>
            <person name="Lim L.B.L."/>
            <person name="Cai F."/>
            <person name="Druzhinina I.S."/>
            <person name="U'Ren J.M."/>
            <person name="Derntl C."/>
        </authorList>
    </citation>
    <scope>NUCLEOTIDE SEQUENCE</scope>
    <source>
        <strain evidence="6">TUCIM 5799</strain>
    </source>
</reference>
<evidence type="ECO:0000313" key="6">
    <source>
        <dbReference type="EMBL" id="KAI1869465.1"/>
    </source>
</evidence>
<evidence type="ECO:0000313" key="7">
    <source>
        <dbReference type="Proteomes" id="UP000829685"/>
    </source>
</evidence>
<name>A0A9Q0APC9_9PEZI</name>
<evidence type="ECO:0000259" key="5">
    <source>
        <dbReference type="PROSITE" id="PS51387"/>
    </source>
</evidence>
<dbReference type="SUPFAM" id="SSF56176">
    <property type="entry name" value="FAD-binding/transporter-associated domain-like"/>
    <property type="match status" value="1"/>
</dbReference>
<dbReference type="PROSITE" id="PS51387">
    <property type="entry name" value="FAD_PCMH"/>
    <property type="match status" value="1"/>
</dbReference>
<dbReference type="InterPro" id="IPR036318">
    <property type="entry name" value="FAD-bd_PCMH-like_sf"/>
</dbReference>
<dbReference type="GO" id="GO:0016491">
    <property type="term" value="F:oxidoreductase activity"/>
    <property type="evidence" value="ECO:0007669"/>
    <property type="project" value="UniProtKB-KW"/>
</dbReference>
<proteinExistence type="inferred from homology"/>
<dbReference type="AlphaFoldDB" id="A0A9Q0APC9"/>
<dbReference type="PANTHER" id="PTHR42973">
    <property type="entry name" value="BINDING OXIDOREDUCTASE, PUTATIVE (AFU_ORTHOLOGUE AFUA_1G17690)-RELATED"/>
    <property type="match status" value="1"/>
</dbReference>
<organism evidence="6 7">
    <name type="scientific">Neoarthrinium moseri</name>
    <dbReference type="NCBI Taxonomy" id="1658444"/>
    <lineage>
        <taxon>Eukaryota</taxon>
        <taxon>Fungi</taxon>
        <taxon>Dikarya</taxon>
        <taxon>Ascomycota</taxon>
        <taxon>Pezizomycotina</taxon>
        <taxon>Sordariomycetes</taxon>
        <taxon>Xylariomycetidae</taxon>
        <taxon>Amphisphaeriales</taxon>
        <taxon>Apiosporaceae</taxon>
        <taxon>Neoarthrinium</taxon>
    </lineage>
</organism>
<evidence type="ECO:0000256" key="3">
    <source>
        <dbReference type="ARBA" id="ARBA00022827"/>
    </source>
</evidence>
<dbReference type="InterPro" id="IPR016169">
    <property type="entry name" value="FAD-bd_PCMH_sub2"/>
</dbReference>